<name>A0ABT4IWL6_9GAMM</name>
<reference evidence="2 3" key="1">
    <citation type="submission" date="2022-02" db="EMBL/GenBank/DDBJ databases">
        <title>Study of halophilic communities from a Mexican lake.</title>
        <authorList>
            <person name="Hernandez-Soto L.M."/>
            <person name="Martinez-Abarca F."/>
            <person name="Ramirez-Saad H.C."/>
            <person name="Aguirre-Garrido J.F."/>
        </authorList>
    </citation>
    <scope>NUCLEOTIDE SEQUENCE [LARGE SCALE GENOMIC DNA]</scope>
    <source>
        <strain evidence="2 3">Hjan13</strain>
    </source>
</reference>
<protein>
    <submittedName>
        <fullName evidence="2">Alginate export family protein</fullName>
    </submittedName>
</protein>
<feature type="signal peptide" evidence="1">
    <location>
        <begin position="1"/>
        <end position="29"/>
    </location>
</feature>
<keyword evidence="3" id="KW-1185">Reference proteome</keyword>
<comment type="caution">
    <text evidence="2">The sequence shown here is derived from an EMBL/GenBank/DDBJ whole genome shotgun (WGS) entry which is preliminary data.</text>
</comment>
<feature type="chain" id="PRO_5047333683" evidence="1">
    <location>
        <begin position="30"/>
        <end position="447"/>
    </location>
</feature>
<evidence type="ECO:0000313" key="2">
    <source>
        <dbReference type="EMBL" id="MCZ0927586.1"/>
    </source>
</evidence>
<dbReference type="RefSeq" id="WP_268901848.1">
    <property type="nucleotide sequence ID" value="NZ_JAKNQT010000002.1"/>
</dbReference>
<evidence type="ECO:0000313" key="3">
    <source>
        <dbReference type="Proteomes" id="UP001321125"/>
    </source>
</evidence>
<dbReference type="Proteomes" id="UP001321125">
    <property type="component" value="Unassembled WGS sequence"/>
</dbReference>
<organism evidence="2 3">
    <name type="scientific">Vreelandella janggokensis</name>
    <dbReference type="NCBI Taxonomy" id="370767"/>
    <lineage>
        <taxon>Bacteria</taxon>
        <taxon>Pseudomonadati</taxon>
        <taxon>Pseudomonadota</taxon>
        <taxon>Gammaproteobacteria</taxon>
        <taxon>Oceanospirillales</taxon>
        <taxon>Halomonadaceae</taxon>
        <taxon>Vreelandella</taxon>
    </lineage>
</organism>
<gene>
    <name evidence="2" type="ORF">L0635_10865</name>
</gene>
<proteinExistence type="predicted"/>
<accession>A0ABT4IWL6</accession>
<keyword evidence="1" id="KW-0732">Signal</keyword>
<evidence type="ECO:0000256" key="1">
    <source>
        <dbReference type="SAM" id="SignalP"/>
    </source>
</evidence>
<dbReference type="EMBL" id="JAKNQU010000003">
    <property type="protein sequence ID" value="MCZ0927586.1"/>
    <property type="molecule type" value="Genomic_DNA"/>
</dbReference>
<sequence>MITSRYCPILPRLAVGSIITLSMCGNASAVEIHDAAQTQINLNVTGVAGAFHSQKGYAQSETAKAGSRDWQEGFVKYGLDVTHALGGDGSSLYANVAGVSGGTFGQGDAAGFTTGDERRTHLENLYAGWKSGGLFPALGQDGVDLSVGRQHVQVGDGFLIAGDSLNFGEGVLGGDLDRGGAYYLAARQSFENTAVLRLGGDQGWRGDLMWLTSGNPAQAEPELSVATLEHVSDAGTLGATYLDVLDIDDDYAFLYPEREDTRVYSLRGQGNAGVENLFLAGQYAWQENGSDDHENAWYLEAGWTFDKLPGSPAVSYRFSRFSEQYDSLFYGNGRALGTWFQGEVAANYAGPFNTNARVQQINLTLTPSASVSLGAMLYDFDTLSKEAGPNLSGNEIDLYAVWSPSERWWVMPLLGRYSPDVSANDGGSQLGDSDTNYYSQLLVGFNF</sequence>